<name>G0QU53_ICHMU</name>
<dbReference type="EMBL" id="GL983899">
    <property type="protein sequence ID" value="EGR31277.1"/>
    <property type="molecule type" value="Genomic_DNA"/>
</dbReference>
<feature type="transmembrane region" description="Helical" evidence="1">
    <location>
        <begin position="261"/>
        <end position="284"/>
    </location>
</feature>
<evidence type="ECO:0000313" key="2">
    <source>
        <dbReference type="EMBL" id="EGR31277.1"/>
    </source>
</evidence>
<keyword evidence="3" id="KW-1185">Reference proteome</keyword>
<dbReference type="GeneID" id="14907396"/>
<accession>G0QU53</accession>
<keyword evidence="1" id="KW-1133">Transmembrane helix</keyword>
<feature type="transmembrane region" description="Helical" evidence="1">
    <location>
        <begin position="124"/>
        <end position="141"/>
    </location>
</feature>
<keyword evidence="1" id="KW-0472">Membrane</keyword>
<evidence type="ECO:0000256" key="1">
    <source>
        <dbReference type="SAM" id="Phobius"/>
    </source>
</evidence>
<dbReference type="Proteomes" id="UP000008983">
    <property type="component" value="Unassembled WGS sequence"/>
</dbReference>
<dbReference type="RefSeq" id="XP_004034763.1">
    <property type="nucleotide sequence ID" value="XM_004034715.1"/>
</dbReference>
<feature type="transmembrane region" description="Helical" evidence="1">
    <location>
        <begin position="290"/>
        <end position="306"/>
    </location>
</feature>
<feature type="transmembrane region" description="Helical" evidence="1">
    <location>
        <begin position="161"/>
        <end position="184"/>
    </location>
</feature>
<protein>
    <recommendedName>
        <fullName evidence="4">Transmembrane protein</fullName>
    </recommendedName>
</protein>
<feature type="transmembrane region" description="Helical" evidence="1">
    <location>
        <begin position="220"/>
        <end position="241"/>
    </location>
</feature>
<feature type="transmembrane region" description="Helical" evidence="1">
    <location>
        <begin position="196"/>
        <end position="214"/>
    </location>
</feature>
<evidence type="ECO:0008006" key="4">
    <source>
        <dbReference type="Google" id="ProtNLM"/>
    </source>
</evidence>
<proteinExistence type="predicted"/>
<feature type="transmembrane region" description="Helical" evidence="1">
    <location>
        <begin position="81"/>
        <end position="104"/>
    </location>
</feature>
<reference evidence="2 3" key="1">
    <citation type="submission" date="2011-07" db="EMBL/GenBank/DDBJ databases">
        <authorList>
            <person name="Coyne R."/>
            <person name="Brami D."/>
            <person name="Johnson J."/>
            <person name="Hostetler J."/>
            <person name="Hannick L."/>
            <person name="Clark T."/>
            <person name="Cassidy-Hanley D."/>
            <person name="Inman J."/>
        </authorList>
    </citation>
    <scope>NUCLEOTIDE SEQUENCE [LARGE SCALE GENOMIC DNA]</scope>
    <source>
        <strain evidence="2 3">G5</strain>
    </source>
</reference>
<dbReference type="OMA" id="SICLFIM"/>
<organism evidence="2 3">
    <name type="scientific">Ichthyophthirius multifiliis</name>
    <name type="common">White spot disease agent</name>
    <name type="synonym">Ich</name>
    <dbReference type="NCBI Taxonomy" id="5932"/>
    <lineage>
        <taxon>Eukaryota</taxon>
        <taxon>Sar</taxon>
        <taxon>Alveolata</taxon>
        <taxon>Ciliophora</taxon>
        <taxon>Intramacronucleata</taxon>
        <taxon>Oligohymenophorea</taxon>
        <taxon>Hymenostomatida</taxon>
        <taxon>Ophryoglenina</taxon>
        <taxon>Ichthyophthirius</taxon>
    </lineage>
</organism>
<dbReference type="InParanoid" id="G0QU53"/>
<dbReference type="AlphaFoldDB" id="G0QU53"/>
<sequence length="307" mass="37634">MILGICIQILLYNYIIVQKKITSILNLQVKGQKSRKINGLKLINSLSLIYIVFFFFEKLQIIQLFVQKFKFFQNKTLKKKIFLKSCSIQFCLFFSIHILCLYIIKQQLRFYSIKQKLYLIRPIWKFHLQSFLCFNQFYFFSKRFNQFIHHFLQSLKCNLYIQLYFFFIKFLLKFAYFFNLILIIYKLRIILAIPRIKFYFEFVIFSINIIQNLICNILVIQIIFNIFLIFLFIIYVFFFFIQNKALRSLLFIYLYQLVFKFYFILIAFFSLCAIFIPLLYFITILSSNQWQYQISIFILFSFVNITL</sequence>
<evidence type="ECO:0000313" key="3">
    <source>
        <dbReference type="Proteomes" id="UP000008983"/>
    </source>
</evidence>
<feature type="transmembrane region" description="Helical" evidence="1">
    <location>
        <begin position="42"/>
        <end position="61"/>
    </location>
</feature>
<gene>
    <name evidence="2" type="ORF">IMG5_114870</name>
</gene>
<keyword evidence="1" id="KW-0812">Transmembrane</keyword>